<feature type="compositionally biased region" description="Low complexity" evidence="1">
    <location>
        <begin position="64"/>
        <end position="79"/>
    </location>
</feature>
<proteinExistence type="predicted"/>
<dbReference type="Proteomes" id="UP000317303">
    <property type="component" value="Unassembled WGS sequence"/>
</dbReference>
<evidence type="ECO:0000256" key="1">
    <source>
        <dbReference type="SAM" id="MobiDB-lite"/>
    </source>
</evidence>
<feature type="region of interest" description="Disordered" evidence="1">
    <location>
        <begin position="1"/>
        <end position="20"/>
    </location>
</feature>
<feature type="compositionally biased region" description="Basic and acidic residues" evidence="1">
    <location>
        <begin position="93"/>
        <end position="105"/>
    </location>
</feature>
<dbReference type="EMBL" id="VLJV01000001">
    <property type="protein sequence ID" value="TWH20698.1"/>
    <property type="molecule type" value="Genomic_DNA"/>
</dbReference>
<gene>
    <name evidence="2" type="ORF">JD82_02545</name>
</gene>
<reference evidence="2 3" key="1">
    <citation type="submission" date="2019-07" db="EMBL/GenBank/DDBJ databases">
        <title>R&amp;d 2014.</title>
        <authorList>
            <person name="Klenk H.-P."/>
        </authorList>
    </citation>
    <scope>NUCLEOTIDE SEQUENCE [LARGE SCALE GENOMIC DNA]</scope>
    <source>
        <strain evidence="2 3">DSM 43194</strain>
    </source>
</reference>
<name>A0A660CAW7_9PSEU</name>
<keyword evidence="3" id="KW-1185">Reference proteome</keyword>
<accession>A0A660CAW7</accession>
<organism evidence="2 3">
    <name type="scientific">Prauserella rugosa</name>
    <dbReference type="NCBI Taxonomy" id="43354"/>
    <lineage>
        <taxon>Bacteria</taxon>
        <taxon>Bacillati</taxon>
        <taxon>Actinomycetota</taxon>
        <taxon>Actinomycetes</taxon>
        <taxon>Pseudonocardiales</taxon>
        <taxon>Pseudonocardiaceae</taxon>
        <taxon>Prauserella</taxon>
    </lineage>
</organism>
<dbReference type="AlphaFoldDB" id="A0A660CAW7"/>
<evidence type="ECO:0000313" key="2">
    <source>
        <dbReference type="EMBL" id="TWH20698.1"/>
    </source>
</evidence>
<evidence type="ECO:0000313" key="3">
    <source>
        <dbReference type="Proteomes" id="UP000317303"/>
    </source>
</evidence>
<feature type="region of interest" description="Disordered" evidence="1">
    <location>
        <begin position="52"/>
        <end position="120"/>
    </location>
</feature>
<protein>
    <submittedName>
        <fullName evidence="2">Uncharacterized protein</fullName>
    </submittedName>
</protein>
<feature type="compositionally biased region" description="Basic and acidic residues" evidence="1">
    <location>
        <begin position="8"/>
        <end position="20"/>
    </location>
</feature>
<comment type="caution">
    <text evidence="2">The sequence shown here is derived from an EMBL/GenBank/DDBJ whole genome shotgun (WGS) entry which is preliminary data.</text>
</comment>
<sequence length="140" mass="14561">MTTTTKGAQHDGTHGHGDRACDRAACRVHNGRMRTWVRIAAAVALLAATAACADEPSTEPAPKPTTSQAPSSAPSAPEPRGGADSGQGCGQRALDKGEFNPDCKEYQGYLDPGGAGREDTAGEAQLEYACEQGYIPKEKC</sequence>